<reference evidence="2" key="1">
    <citation type="submission" date="2021-01" db="EMBL/GenBank/DDBJ databases">
        <title>Caligus Genome Assembly.</title>
        <authorList>
            <person name="Gallardo-Escarate C."/>
        </authorList>
    </citation>
    <scope>NUCLEOTIDE SEQUENCE [LARGE SCALE GENOMIC DNA]</scope>
</reference>
<dbReference type="EMBL" id="CP045892">
    <property type="protein sequence ID" value="QQP53187.1"/>
    <property type="molecule type" value="Genomic_DNA"/>
</dbReference>
<proteinExistence type="predicted"/>
<keyword evidence="2" id="KW-1185">Reference proteome</keyword>
<organism evidence="1 2">
    <name type="scientific">Caligus rogercresseyi</name>
    <name type="common">Sea louse</name>
    <dbReference type="NCBI Taxonomy" id="217165"/>
    <lineage>
        <taxon>Eukaryota</taxon>
        <taxon>Metazoa</taxon>
        <taxon>Ecdysozoa</taxon>
        <taxon>Arthropoda</taxon>
        <taxon>Crustacea</taxon>
        <taxon>Multicrustacea</taxon>
        <taxon>Hexanauplia</taxon>
        <taxon>Copepoda</taxon>
        <taxon>Siphonostomatoida</taxon>
        <taxon>Caligidae</taxon>
        <taxon>Caligus</taxon>
    </lineage>
</organism>
<gene>
    <name evidence="1" type="ORF">FKW44_005565</name>
</gene>
<dbReference type="PANTHER" id="PTHR46113">
    <property type="entry name" value="SNAC DOMAIN-CONTAINING PROTEIN"/>
    <property type="match status" value="1"/>
</dbReference>
<dbReference type="Proteomes" id="UP000595437">
    <property type="component" value="Chromosome 3"/>
</dbReference>
<protein>
    <submittedName>
        <fullName evidence="1">Uncharacterized protein Cc8K152</fullName>
    </submittedName>
</protein>
<feature type="non-terminal residue" evidence="1">
    <location>
        <position position="259"/>
    </location>
</feature>
<name>A0A7T8KC45_CALRO</name>
<evidence type="ECO:0000313" key="1">
    <source>
        <dbReference type="EMBL" id="QQP53187.1"/>
    </source>
</evidence>
<dbReference type="PANTHER" id="PTHR46113:SF1">
    <property type="entry name" value="PEPTIDASE M17 LEUCYL AMINOPEPTIDASE N-TERMINAL DOMAIN-CONTAINING PROTEIN"/>
    <property type="match status" value="1"/>
</dbReference>
<accession>A0A7T8KC45</accession>
<sequence length="259" mass="29649">FLVGMEPELKWSDSIGGIHHARFMVPATVILKMLICGEDRFKMGAKNAKGILDLAFFFVCIYGRYWFACPVAADAPFLTLSLWRDLERWEVRDPILSKKCLAVLKRHTWYLTGTNVIFALWSRLVDDDTKKEIAEKLLLPENEECEIPLGKPDLPEVEEEDTLSSFVTPDEWPNDSTYQELKDIVASFQVTNDAAERTVKLGTDYTQVRTKSEECRQNILQCVELGRRAFPRATKKCFTAVSATRDVAKLLEEIDYDAR</sequence>
<dbReference type="AlphaFoldDB" id="A0A7T8KC45"/>
<dbReference type="OrthoDB" id="6629168at2759"/>
<evidence type="ECO:0000313" key="2">
    <source>
        <dbReference type="Proteomes" id="UP000595437"/>
    </source>
</evidence>